<dbReference type="Proteomes" id="UP000186914">
    <property type="component" value="Unassembled WGS sequence"/>
</dbReference>
<dbReference type="GO" id="GO:0032259">
    <property type="term" value="P:methylation"/>
    <property type="evidence" value="ECO:0007669"/>
    <property type="project" value="UniProtKB-KW"/>
</dbReference>
<dbReference type="EMBL" id="FTNO01000006">
    <property type="protein sequence ID" value="SIR88223.1"/>
    <property type="molecule type" value="Genomic_DNA"/>
</dbReference>
<dbReference type="OrthoDB" id="93530at2157"/>
<feature type="coiled-coil region" evidence="1">
    <location>
        <begin position="169"/>
        <end position="196"/>
    </location>
</feature>
<dbReference type="InterPro" id="IPR029063">
    <property type="entry name" value="SAM-dependent_MTases_sf"/>
</dbReference>
<keyword evidence="3" id="KW-0489">Methyltransferase</keyword>
<protein>
    <submittedName>
        <fullName evidence="3">Adenine-specific DNA methylase, contains a Zn-ribbon domain</fullName>
    </submittedName>
</protein>
<dbReference type="Gene3D" id="3.40.50.150">
    <property type="entry name" value="Vaccinia Virus protein VP39"/>
    <property type="match status" value="2"/>
</dbReference>
<keyword evidence="1" id="KW-0175">Coiled coil</keyword>
<name>A0A1N7EJE1_9EURY</name>
<evidence type="ECO:0000313" key="3">
    <source>
        <dbReference type="EMBL" id="SIR88223.1"/>
    </source>
</evidence>
<dbReference type="SUPFAM" id="SSF53335">
    <property type="entry name" value="S-adenosyl-L-methionine-dependent methyltransferases"/>
    <property type="match status" value="2"/>
</dbReference>
<dbReference type="Pfam" id="PF06634">
    <property type="entry name" value="DUF1156"/>
    <property type="match status" value="1"/>
</dbReference>
<dbReference type="PROSITE" id="PS00092">
    <property type="entry name" value="N6_MTASE"/>
    <property type="match status" value="1"/>
</dbReference>
<gene>
    <name evidence="3" type="ORF">SAMN05421858_4307</name>
</gene>
<proteinExistence type="predicted"/>
<dbReference type="RefSeq" id="WP_076432490.1">
    <property type="nucleotide sequence ID" value="NZ_FTNO01000006.1"/>
</dbReference>
<feature type="domain" description="DUF1156" evidence="2">
    <location>
        <begin position="22"/>
        <end position="73"/>
    </location>
</feature>
<evidence type="ECO:0000259" key="2">
    <source>
        <dbReference type="Pfam" id="PF06634"/>
    </source>
</evidence>
<dbReference type="InterPro" id="IPR009537">
    <property type="entry name" value="DUF1156"/>
</dbReference>
<organism evidence="3 4">
    <name type="scientific">Haladaptatus litoreus</name>
    <dbReference type="NCBI Taxonomy" id="553468"/>
    <lineage>
        <taxon>Archaea</taxon>
        <taxon>Methanobacteriati</taxon>
        <taxon>Methanobacteriota</taxon>
        <taxon>Stenosarchaea group</taxon>
        <taxon>Halobacteria</taxon>
        <taxon>Halobacteriales</taxon>
        <taxon>Haladaptataceae</taxon>
        <taxon>Haladaptatus</taxon>
    </lineage>
</organism>
<reference evidence="4" key="1">
    <citation type="submission" date="2017-01" db="EMBL/GenBank/DDBJ databases">
        <authorList>
            <person name="Varghese N."/>
            <person name="Submissions S."/>
        </authorList>
    </citation>
    <scope>NUCLEOTIDE SEQUENCE [LARGE SCALE GENOMIC DNA]</scope>
    <source>
        <strain evidence="4">CGMCC 1.7737</strain>
    </source>
</reference>
<keyword evidence="3" id="KW-0808">Transferase</keyword>
<evidence type="ECO:0000256" key="1">
    <source>
        <dbReference type="SAM" id="Coils"/>
    </source>
</evidence>
<dbReference type="AlphaFoldDB" id="A0A1N7EJE1"/>
<dbReference type="GO" id="GO:0008168">
    <property type="term" value="F:methyltransferase activity"/>
    <property type="evidence" value="ECO:0007669"/>
    <property type="project" value="UniProtKB-KW"/>
</dbReference>
<accession>A0A1N7EJE1</accession>
<keyword evidence="4" id="KW-1185">Reference proteome</keyword>
<dbReference type="InterPro" id="IPR002052">
    <property type="entry name" value="DNA_methylase_N6_adenine_CS"/>
</dbReference>
<sequence length="892" mass="101015">MSEQSGSSKKQQRTELPIERGFPIERVNEIAEKEGRAKMYYRPIYTMHKWWARRLGCVFRAISLYTLLDDPEKVSVFEPGHEGSTLAAYGDDADGESDLDVAALLERVDMTDPESLWDLYPKDVRVEDKKVLDPFMGGGTSLVEASRFGAEVVGNDLNPVAWFVTKKELEAGQTDVEELEEAFKQVKGDVADEITQYYKTPCPNGDHDADVMYNFWVKELDCVSCGHTVPLFKDYRVAKGRYENDDKYNVLCPDCGAVTLVDDWQSESVCNDCGYGFVPKEGNVSRGGKYNCPDCGQKYKITDAIQEQGGYDVRLYALEYYCAECDHTGEDKSLYKGYKRAEEADTDLFEQAKHELATNDELDEYIPSEPIRAGWKTASTNFEGSAPGGGNVSLHALEDWRDMFNERQLLCLSKLLRAISGIEDKNVREFLILAFSDSLRTNTLMASYQFSANKSNHIFKSNSFDPPQQPTEGNVWGTEYGMGTFESVWDMVIDGVKYANSPTERYVSDSETVKSEGFAQSVGDNSKVLQGDMREIDSVNEFDAVITDPPYYHNVMYSELSDFFYVWLKQALDYPWFEGDATPRAKSIVSNPAEGKGESEFEEELKESFTTIKTALKEDGVLSFTYHHSGSESWGELLESLCEVGFEVTATYPVTADLQKLTTGEAVSFDIIVVARPTDNRTSTSWNSLRRDIYRTARRTRKQLEENRDLSRGDIGVMEMGACFREYSKHHGKVQRDGEIMNAKQVVQEIYGIIQEASDIGVEDVFIDLLDTSNPSFDDVNKLCRGTNAKPEELKEMCLYNQDDGFELGTWDNEKRQAYIQERVNGDGGDHLSNLDKLQFLRYRYEKGQAVQNYVEKWDVDDDLRELAGRLADVSGDDTYTRVLGDRDITSY</sequence>
<dbReference type="GO" id="GO:0003676">
    <property type="term" value="F:nucleic acid binding"/>
    <property type="evidence" value="ECO:0007669"/>
    <property type="project" value="InterPro"/>
</dbReference>
<evidence type="ECO:0000313" key="4">
    <source>
        <dbReference type="Proteomes" id="UP000186914"/>
    </source>
</evidence>